<protein>
    <submittedName>
        <fullName evidence="1">NS2</fullName>
    </submittedName>
</protein>
<name>A0A7L7YQF0_9VIRU</name>
<gene>
    <name evidence="1" type="primary">NS2</name>
</gene>
<sequence>MEDKNLHDISESEESEVEEDKILFVTLLSRIIRSQPPLSQIQPGYLIGFTKFLENQDRIPAQLENCLPGLIRAAKQWQNATSNRLKKGVIEYLSSVKGLMGTWFEMSFDSRTMQSLKTLLDAYKEMDITEEDCSNYASMETMSTSRMIAHSQTEHADATGGSKRKHSALTLEEIDEDLEDVTQDQEPSPTFKTYSSITVLKDGKYITKKLEDKWKEYMMKVTLYRKKDLLDCQNSRQKWEHRFMEMEINFEKKDVFSQMVNQIKSEHLQNLGEKNVSWAPVKKFRFE</sequence>
<organism evidence="1">
    <name type="scientific">uncultured densovirus</name>
    <dbReference type="NCBI Taxonomy" id="748192"/>
    <lineage>
        <taxon>Viruses</taxon>
        <taxon>Monodnaviria</taxon>
        <taxon>Shotokuvirae</taxon>
        <taxon>Cossaviricota</taxon>
        <taxon>Quintoviricetes</taxon>
        <taxon>Piccovirales</taxon>
        <taxon>Parvoviridae</taxon>
        <taxon>Densovirinae</taxon>
        <taxon>environmental samples</taxon>
    </lineage>
</organism>
<proteinExistence type="predicted"/>
<reference evidence="1" key="1">
    <citation type="submission" date="2020-07" db="EMBL/GenBank/DDBJ databases">
        <title>Diversity of sea star-associated densoviruses and transcribed endogenized viral elements of densovirus origin.</title>
        <authorList>
            <person name="Jackson E.W."/>
            <person name="Hewson I."/>
        </authorList>
    </citation>
    <scope>NUCLEOTIDE SEQUENCE</scope>
</reference>
<dbReference type="EMBL" id="MT733023">
    <property type="protein sequence ID" value="QOD39494.1"/>
    <property type="molecule type" value="Genomic_DNA"/>
</dbReference>
<accession>A0A7L7YQF0</accession>
<evidence type="ECO:0000313" key="1">
    <source>
        <dbReference type="EMBL" id="QOD39494.1"/>
    </source>
</evidence>